<reference evidence="1 2" key="1">
    <citation type="journal article" date="2021" name="Appl. Environ. Microbiol.">
        <title>Genetic linkage and physical mapping for an oyster mushroom Pleurotus cornucopiae and QTL analysis for the trait cap color.</title>
        <authorList>
            <person name="Zhang Y."/>
            <person name="Gao W."/>
            <person name="Sonnenberg A."/>
            <person name="Chen Q."/>
            <person name="Zhang J."/>
            <person name="Huang C."/>
        </authorList>
    </citation>
    <scope>NUCLEOTIDE SEQUENCE [LARGE SCALE GENOMIC DNA]</scope>
    <source>
        <strain evidence="1">CCMSSC00406</strain>
    </source>
</reference>
<accession>A0ACB7J7E8</accession>
<proteinExistence type="predicted"/>
<keyword evidence="2" id="KW-1185">Reference proteome</keyword>
<evidence type="ECO:0000313" key="2">
    <source>
        <dbReference type="Proteomes" id="UP000824881"/>
    </source>
</evidence>
<gene>
    <name evidence="1" type="ORF">CCMSSC00406_0010397</name>
</gene>
<sequence>MAPPSKCTKEQLTYLTGLLDQFLEAQKRSRVDKFWLVLFRGWFEQWEEEEDNNIVDEGERKQDLGAKITKRQEYLKRWFHNKGAAKTRVAPKQLPPPPPEESIKIARRPQLHQLYIKKYYKTRIRSEIYKGVPADTKLSSADFLALLHDKVPKLFELEKPEIKKEIEDLYQALKEFDEDDNEDTPLELTTAARYAAAIDEIPRYFQAFGQELARRTGWSFTLLAGGPDPVNGGRVNSIGVHFGENEEGQHFGKATPGFKDTVLTPYANFLNTLYTQAECDARSLIPIDSVASPPADIPCHDASATTRPSLNAVVVNPTANPAVLAAPATPAAFVAPGTPAAPGLPAVSNTVDGFVDEFDWSNFGPNIATGNTTIPKAPWAPLAEDGLFSSFLDELAADLPNDIFSNSATATNVSTPTAANPSAVPTTLVPATLVLPAPGVPAAADSPIASSPVVSEESNAQPTRSTTEPPAAGLPVVSKESNAQTETTSSNTEPPAAGPAPSAASVAEGTTTSDLGPLSNIDDPTVLPLRPRKRGRDVTEDPAFIVTGKRVRKPSERKEWETMTTAKGKENRRPKKGKGTSSKRTKAV</sequence>
<name>A0ACB7J7E8_PLECO</name>
<dbReference type="EMBL" id="WQMT02000003">
    <property type="protein sequence ID" value="KAG9225186.1"/>
    <property type="molecule type" value="Genomic_DNA"/>
</dbReference>
<evidence type="ECO:0000313" key="1">
    <source>
        <dbReference type="EMBL" id="KAG9225186.1"/>
    </source>
</evidence>
<protein>
    <submittedName>
        <fullName evidence="1">Uncharacterized protein</fullName>
    </submittedName>
</protein>
<dbReference type="Proteomes" id="UP000824881">
    <property type="component" value="Unassembled WGS sequence"/>
</dbReference>
<organism evidence="1 2">
    <name type="scientific">Pleurotus cornucopiae</name>
    <name type="common">Cornucopia mushroom</name>
    <dbReference type="NCBI Taxonomy" id="5321"/>
    <lineage>
        <taxon>Eukaryota</taxon>
        <taxon>Fungi</taxon>
        <taxon>Dikarya</taxon>
        <taxon>Basidiomycota</taxon>
        <taxon>Agaricomycotina</taxon>
        <taxon>Agaricomycetes</taxon>
        <taxon>Agaricomycetidae</taxon>
        <taxon>Agaricales</taxon>
        <taxon>Pleurotineae</taxon>
        <taxon>Pleurotaceae</taxon>
        <taxon>Pleurotus</taxon>
    </lineage>
</organism>
<comment type="caution">
    <text evidence="1">The sequence shown here is derived from an EMBL/GenBank/DDBJ whole genome shotgun (WGS) entry which is preliminary data.</text>
</comment>